<comment type="caution">
    <text evidence="2">The sequence shown here is derived from an EMBL/GenBank/DDBJ whole genome shotgun (WGS) entry which is preliminary data.</text>
</comment>
<dbReference type="PANTHER" id="PTHR43792">
    <property type="entry name" value="GNAT FAMILY, PUTATIVE (AFU_ORTHOLOGUE AFUA_3G00765)-RELATED-RELATED"/>
    <property type="match status" value="1"/>
</dbReference>
<keyword evidence="3" id="KW-1185">Reference proteome</keyword>
<dbReference type="SUPFAM" id="SSF55729">
    <property type="entry name" value="Acyl-CoA N-acyltransferases (Nat)"/>
    <property type="match status" value="1"/>
</dbReference>
<dbReference type="Proteomes" id="UP001194729">
    <property type="component" value="Unassembled WGS sequence"/>
</dbReference>
<proteinExistence type="predicted"/>
<gene>
    <name evidence="2" type="ORF">FNJ87_17020</name>
</gene>
<evidence type="ECO:0000313" key="3">
    <source>
        <dbReference type="Proteomes" id="UP001194729"/>
    </source>
</evidence>
<accession>A0ABS0A9G6</accession>
<dbReference type="InterPro" id="IPR000182">
    <property type="entry name" value="GNAT_dom"/>
</dbReference>
<dbReference type="InterPro" id="IPR051531">
    <property type="entry name" value="N-acetyltransferase"/>
</dbReference>
<evidence type="ECO:0000313" key="2">
    <source>
        <dbReference type="EMBL" id="MBF4985956.1"/>
    </source>
</evidence>
<feature type="non-terminal residue" evidence="2">
    <location>
        <position position="84"/>
    </location>
</feature>
<reference evidence="2 3" key="1">
    <citation type="submission" date="2020-11" db="EMBL/GenBank/DDBJ databases">
        <title>P. mediterranea TC4 genome.</title>
        <authorList>
            <person name="Molmeret M."/>
        </authorList>
    </citation>
    <scope>NUCLEOTIDE SEQUENCE [LARGE SCALE GENOMIC DNA]</scope>
    <source>
        <strain evidence="2 3">TC4</strain>
    </source>
</reference>
<dbReference type="InterPro" id="IPR016181">
    <property type="entry name" value="Acyl_CoA_acyltransferase"/>
</dbReference>
<dbReference type="Pfam" id="PF13302">
    <property type="entry name" value="Acetyltransf_3"/>
    <property type="match status" value="1"/>
</dbReference>
<sequence length="84" mass="9986">MILRFETDRLILRPFEESDAPSLYQLNDDEEVMRYTGDISFKDLEDARKFAIDYNNNPQGQYLNYKMGRLAVIRKDDQAFLGWT</sequence>
<protein>
    <submittedName>
        <fullName evidence="2">GNAT family N-acetyltransferase</fullName>
    </submittedName>
</protein>
<evidence type="ECO:0000259" key="1">
    <source>
        <dbReference type="Pfam" id="PF13302"/>
    </source>
</evidence>
<organism evidence="2 3">
    <name type="scientific">Nonlabens mediterrranea</name>
    <dbReference type="NCBI Taxonomy" id="1419947"/>
    <lineage>
        <taxon>Bacteria</taxon>
        <taxon>Pseudomonadati</taxon>
        <taxon>Bacteroidota</taxon>
        <taxon>Flavobacteriia</taxon>
        <taxon>Flavobacteriales</taxon>
        <taxon>Flavobacteriaceae</taxon>
        <taxon>Nonlabens</taxon>
    </lineage>
</organism>
<dbReference type="Gene3D" id="3.40.630.30">
    <property type="match status" value="1"/>
</dbReference>
<feature type="domain" description="N-acetyltransferase" evidence="1">
    <location>
        <begin position="9"/>
        <end position="83"/>
    </location>
</feature>
<name>A0ABS0A9G6_9FLAO</name>
<dbReference type="EMBL" id="JADKYU010000906">
    <property type="protein sequence ID" value="MBF4985956.1"/>
    <property type="molecule type" value="Genomic_DNA"/>
</dbReference>